<accession>D5AAT0</accession>
<proteinExistence type="evidence at transcript level"/>
<reference evidence="1" key="1">
    <citation type="submission" date="2010-04" db="EMBL/GenBank/DDBJ databases">
        <authorList>
            <person name="Reid K.E."/>
            <person name="Liao N."/>
            <person name="Chan S."/>
            <person name="Docking R."/>
            <person name="Taylor G."/>
            <person name="Moore R."/>
            <person name="Mayo M."/>
            <person name="Munro S."/>
            <person name="King J."/>
            <person name="Yanchuk A."/>
            <person name="Holt R."/>
            <person name="Jones S."/>
            <person name="Marra M."/>
            <person name="Ritland C.E."/>
            <person name="Ritland K."/>
            <person name="Bohlmann J."/>
        </authorList>
    </citation>
    <scope>NUCLEOTIDE SEQUENCE</scope>
    <source>
        <tissue evidence="1">Bud</tissue>
    </source>
</reference>
<dbReference type="EMBL" id="BT123323">
    <property type="protein sequence ID" value="ADE76649.1"/>
    <property type="molecule type" value="mRNA"/>
</dbReference>
<name>D5AAT0_PICSI</name>
<protein>
    <submittedName>
        <fullName evidence="1">Uncharacterized protein</fullName>
    </submittedName>
</protein>
<organism evidence="1">
    <name type="scientific">Picea sitchensis</name>
    <name type="common">Sitka spruce</name>
    <name type="synonym">Pinus sitchensis</name>
    <dbReference type="NCBI Taxonomy" id="3332"/>
    <lineage>
        <taxon>Eukaryota</taxon>
        <taxon>Viridiplantae</taxon>
        <taxon>Streptophyta</taxon>
        <taxon>Embryophyta</taxon>
        <taxon>Tracheophyta</taxon>
        <taxon>Spermatophyta</taxon>
        <taxon>Pinopsida</taxon>
        <taxon>Pinidae</taxon>
        <taxon>Conifers I</taxon>
        <taxon>Pinales</taxon>
        <taxon>Pinaceae</taxon>
        <taxon>Picea</taxon>
    </lineage>
</organism>
<evidence type="ECO:0000313" key="1">
    <source>
        <dbReference type="EMBL" id="ADE76649.1"/>
    </source>
</evidence>
<dbReference type="AlphaFoldDB" id="D5AAT0"/>
<sequence>MNGSSEPGSSESFRQSRFSRQLSAESLYEMDDEMDEVHGIGISDYVPGPLMPLKEQLELDKVRGMV</sequence>